<dbReference type="InterPro" id="IPR016024">
    <property type="entry name" value="ARM-type_fold"/>
</dbReference>
<dbReference type="PANTHER" id="PTHR10997">
    <property type="entry name" value="IMPORTIN-7, 8, 11"/>
    <property type="match status" value="1"/>
</dbReference>
<dbReference type="Pfam" id="PF03810">
    <property type="entry name" value="IBN_N"/>
    <property type="match status" value="1"/>
</dbReference>
<gene>
    <name evidence="6" type="ORF">DTER00134_LOCUS4819</name>
</gene>
<protein>
    <recommendedName>
        <fullName evidence="5">Importin N-terminal domain-containing protein</fullName>
    </recommendedName>
</protein>
<dbReference type="EMBL" id="HBIP01008772">
    <property type="protein sequence ID" value="CAE0489748.1"/>
    <property type="molecule type" value="Transcribed_RNA"/>
</dbReference>
<feature type="region of interest" description="Disordered" evidence="4">
    <location>
        <begin position="762"/>
        <end position="783"/>
    </location>
</feature>
<dbReference type="GO" id="GO:0031267">
    <property type="term" value="F:small GTPase binding"/>
    <property type="evidence" value="ECO:0007669"/>
    <property type="project" value="InterPro"/>
</dbReference>
<dbReference type="Gene3D" id="1.25.10.10">
    <property type="entry name" value="Leucine-rich Repeat Variant"/>
    <property type="match status" value="1"/>
</dbReference>
<name>A0A7S3QQ47_DUNTE</name>
<evidence type="ECO:0000256" key="2">
    <source>
        <dbReference type="ARBA" id="ARBA00022448"/>
    </source>
</evidence>
<evidence type="ECO:0000256" key="3">
    <source>
        <dbReference type="ARBA" id="ARBA00023242"/>
    </source>
</evidence>
<dbReference type="InterPro" id="IPR001494">
    <property type="entry name" value="Importin-beta_N"/>
</dbReference>
<evidence type="ECO:0000256" key="1">
    <source>
        <dbReference type="ARBA" id="ARBA00004123"/>
    </source>
</evidence>
<evidence type="ECO:0000313" key="6">
    <source>
        <dbReference type="EMBL" id="CAE0489748.1"/>
    </source>
</evidence>
<reference evidence="6" key="1">
    <citation type="submission" date="2021-01" db="EMBL/GenBank/DDBJ databases">
        <authorList>
            <person name="Corre E."/>
            <person name="Pelletier E."/>
            <person name="Niang G."/>
            <person name="Scheremetjew M."/>
            <person name="Finn R."/>
            <person name="Kale V."/>
            <person name="Holt S."/>
            <person name="Cochrane G."/>
            <person name="Meng A."/>
            <person name="Brown T."/>
            <person name="Cohen L."/>
        </authorList>
    </citation>
    <scope>NUCLEOTIDE SEQUENCE</scope>
    <source>
        <strain evidence="6">CCMP1320</strain>
    </source>
</reference>
<keyword evidence="2" id="KW-0813">Transport</keyword>
<feature type="domain" description="Importin N-terminal" evidence="5">
    <location>
        <begin position="17"/>
        <end position="97"/>
    </location>
</feature>
<dbReference type="AlphaFoldDB" id="A0A7S3QQ47"/>
<dbReference type="GO" id="GO:0005829">
    <property type="term" value="C:cytosol"/>
    <property type="evidence" value="ECO:0007669"/>
    <property type="project" value="TreeGrafter"/>
</dbReference>
<keyword evidence="3" id="KW-0539">Nucleus</keyword>
<accession>A0A7S3QQ47</accession>
<dbReference type="SUPFAM" id="SSF48371">
    <property type="entry name" value="ARM repeat"/>
    <property type="match status" value="1"/>
</dbReference>
<evidence type="ECO:0000256" key="4">
    <source>
        <dbReference type="SAM" id="MobiDB-lite"/>
    </source>
</evidence>
<dbReference type="PROSITE" id="PS50166">
    <property type="entry name" value="IMPORTIN_B_NT"/>
    <property type="match status" value="1"/>
</dbReference>
<sequence length="1192" mass="127765">MSLAQLLAACLQADPEAECKLDVAAKQEPRFGSSLLQLSLQPTTSKAEEGVQQLALVVLKKYVKEHWHESSRRFQEPVVQETEKACIKQQILLGLSSPSSKVRVAVGMVVAAIAEFDFPLHWPGLLEALVGGIKDRGNMHLVDGSLRCLDMLSQDIDERQLTQVVPVLMPELLDIVSSGRCDAVMQHRALSILRGLLVQLGVLSGAFQRQVRDLMVPLLIPWFPVLSSILGSPLTQAPSCWALKQEALQVVVQLVSFFSKPLQEPIASLLAPCWAMFMGGVPVYQSLLVEAEDKQDTAEVDGSDEEQLETEGESIGLEAMYAQMFELLLAIVGSPRLSKCIRPVVTQMAYTCIAYMQMTATQVESWASNANAYVADEEEETFTARVSGELLLEEIVTSLGGTEVLMEVFTAVEQRFEETAQVLYPKTEPASPLLEQDQEDSPACKRAVLMREAAMVALGVLAPHIMQLTTRKCTKGSTKRSRSMDASDAKTMPSRMEAILSCMIKYDLQRAHKSPFLAGRALWAASKLSSLLEPAQADVLLQAACAGIHSSLPPPVRIGACRALVTLLPSISKHTAAVAAAATQAAPAPTAQQGSSAGGADRNVGAAAGAAAAVAKLAPFLPHLYSGLVLLLGECCDESLHLVLETLAVVLRLDPQGAVVLQYLPQVASPVLDVWAKNVADPLISEDALSVLGVIAQQPACLQPLAQQLLPTLTSVVFNPGSQSSIMLEGCLQMLRLLVLTPKRVSPEAAVTAAVSSGLCPLLPPPEPTASPEQQQAHHELRSQQVRQLQQQVQQQQHQLQLGVAQQVHVSVLQALLRLISSSDDPGVQQSAQQLLCQLIRTGRADLLSWGGADPQASVQALVLAAQHLLRPGTDEGCGALAGDLVFEMLTSFPAHLMAPYLPELLKQVVSRLVTVNSSPLVCGLLMVLARLAHTDHNALITTLASMTVTLPGGQTGCALDASLAVWLDRCEELQGRYHLTLAVTALGLLLESSHPRLEQVVVKGRRLDVQQGVKTRSQVQAAGGEKYNMVPAPLKILALMGDLLAGVQETGDCIRGTDGSTDDSESEGEEEEGAFEEYGSEEELEDLGEGEVDAATYAEDKMGAFLKDNHQDEGAGGDVMLHEGEGGDAPAGDPIARVRLSSWLPDFFVRLSLTLPGQQLLQAAGAHAMTARQLSAVRKPIDASRLTNPPQ</sequence>
<dbReference type="GO" id="GO:0006606">
    <property type="term" value="P:protein import into nucleus"/>
    <property type="evidence" value="ECO:0007669"/>
    <property type="project" value="TreeGrafter"/>
</dbReference>
<dbReference type="PANTHER" id="PTHR10997:SF9">
    <property type="entry name" value="IMPORTIN-9"/>
    <property type="match status" value="1"/>
</dbReference>
<dbReference type="GO" id="GO:0005635">
    <property type="term" value="C:nuclear envelope"/>
    <property type="evidence" value="ECO:0007669"/>
    <property type="project" value="TreeGrafter"/>
</dbReference>
<dbReference type="InterPro" id="IPR011989">
    <property type="entry name" value="ARM-like"/>
</dbReference>
<dbReference type="SMART" id="SM00913">
    <property type="entry name" value="IBN_N"/>
    <property type="match status" value="1"/>
</dbReference>
<organism evidence="6">
    <name type="scientific">Dunaliella tertiolecta</name>
    <name type="common">Green alga</name>
    <dbReference type="NCBI Taxonomy" id="3047"/>
    <lineage>
        <taxon>Eukaryota</taxon>
        <taxon>Viridiplantae</taxon>
        <taxon>Chlorophyta</taxon>
        <taxon>core chlorophytes</taxon>
        <taxon>Chlorophyceae</taxon>
        <taxon>CS clade</taxon>
        <taxon>Chlamydomonadales</taxon>
        <taxon>Dunaliellaceae</taxon>
        <taxon>Dunaliella</taxon>
    </lineage>
</organism>
<comment type="subcellular location">
    <subcellularLocation>
        <location evidence="1">Nucleus</location>
    </subcellularLocation>
</comment>
<evidence type="ECO:0000259" key="5">
    <source>
        <dbReference type="PROSITE" id="PS50166"/>
    </source>
</evidence>
<feature type="region of interest" description="Disordered" evidence="4">
    <location>
        <begin position="1054"/>
        <end position="1084"/>
    </location>
</feature>
<proteinExistence type="predicted"/>
<feature type="compositionally biased region" description="Acidic residues" evidence="4">
    <location>
        <begin position="1061"/>
        <end position="1084"/>
    </location>
</feature>